<evidence type="ECO:0000256" key="4">
    <source>
        <dbReference type="ARBA" id="ARBA00022989"/>
    </source>
</evidence>
<protein>
    <submittedName>
        <fullName evidence="7">Tryptophan-rich sensory protein</fullName>
    </submittedName>
</protein>
<dbReference type="Proteomes" id="UP001139409">
    <property type="component" value="Unassembled WGS sequence"/>
</dbReference>
<comment type="subcellular location">
    <subcellularLocation>
        <location evidence="1">Membrane</location>
        <topology evidence="1">Multi-pass membrane protein</topology>
    </subcellularLocation>
</comment>
<sequence length="241" mass="26748">MKYLNIIGLGGVLYINYLANAQPINGLTTGEISNLYPSLFTPAGITFSIWGLIYLLLLSFAIYSLVRHYQNETTINPLFLLTCVCNISWIFAWHYLQTGLSVLIMIVFLICLIAIFRKLPRPNRSSSEFWLVVVPFSVYLGWICIATVANISAYLIDLGFNPSYAPYITSVMIGILLVVVFMIQQVERNWAYSLTVLWALGGIILARNNDPEPNALIITTAAAAMILVSVLTVRAQSASIA</sequence>
<feature type="transmembrane region" description="Helical" evidence="6">
    <location>
        <begin position="214"/>
        <end position="233"/>
    </location>
</feature>
<evidence type="ECO:0000256" key="1">
    <source>
        <dbReference type="ARBA" id="ARBA00004141"/>
    </source>
</evidence>
<comment type="similarity">
    <text evidence="2">Belongs to the TspO/BZRP family.</text>
</comment>
<proteinExistence type="inferred from homology"/>
<comment type="caution">
    <text evidence="7">The sequence shown here is derived from an EMBL/GenBank/DDBJ whole genome shotgun (WGS) entry which is preliminary data.</text>
</comment>
<feature type="transmembrane region" description="Helical" evidence="6">
    <location>
        <begin position="100"/>
        <end position="117"/>
    </location>
</feature>
<keyword evidence="5 6" id="KW-0472">Membrane</keyword>
<evidence type="ECO:0000256" key="5">
    <source>
        <dbReference type="ARBA" id="ARBA00023136"/>
    </source>
</evidence>
<feature type="transmembrane region" description="Helical" evidence="6">
    <location>
        <begin position="164"/>
        <end position="183"/>
    </location>
</feature>
<feature type="transmembrane region" description="Helical" evidence="6">
    <location>
        <begin position="129"/>
        <end position="152"/>
    </location>
</feature>
<evidence type="ECO:0000256" key="6">
    <source>
        <dbReference type="SAM" id="Phobius"/>
    </source>
</evidence>
<evidence type="ECO:0000256" key="3">
    <source>
        <dbReference type="ARBA" id="ARBA00022692"/>
    </source>
</evidence>
<name>A0A9X1L2G1_9BACT</name>
<dbReference type="RefSeq" id="WP_225699006.1">
    <property type="nucleotide sequence ID" value="NZ_JAIXNE010000005.1"/>
</dbReference>
<evidence type="ECO:0000313" key="7">
    <source>
        <dbReference type="EMBL" id="MCA6078151.1"/>
    </source>
</evidence>
<dbReference type="GO" id="GO:0016020">
    <property type="term" value="C:membrane"/>
    <property type="evidence" value="ECO:0007669"/>
    <property type="project" value="UniProtKB-SubCell"/>
</dbReference>
<dbReference type="InterPro" id="IPR004307">
    <property type="entry name" value="TspO_MBR"/>
</dbReference>
<dbReference type="InterPro" id="IPR038330">
    <property type="entry name" value="TspO/MBR-related_sf"/>
</dbReference>
<gene>
    <name evidence="7" type="ORF">LDX50_24985</name>
</gene>
<accession>A0A9X1L2G1</accession>
<dbReference type="Gene3D" id="1.20.1260.100">
    <property type="entry name" value="TspO/MBR protein"/>
    <property type="match status" value="1"/>
</dbReference>
<feature type="transmembrane region" description="Helical" evidence="6">
    <location>
        <begin position="45"/>
        <end position="66"/>
    </location>
</feature>
<feature type="transmembrane region" description="Helical" evidence="6">
    <location>
        <begin position="190"/>
        <end position="208"/>
    </location>
</feature>
<dbReference type="EMBL" id="JAIXNE010000005">
    <property type="protein sequence ID" value="MCA6078151.1"/>
    <property type="molecule type" value="Genomic_DNA"/>
</dbReference>
<dbReference type="AlphaFoldDB" id="A0A9X1L2G1"/>
<dbReference type="PANTHER" id="PTHR33802:SF1">
    <property type="entry name" value="XK-RELATED PROTEIN"/>
    <property type="match status" value="1"/>
</dbReference>
<dbReference type="PANTHER" id="PTHR33802">
    <property type="entry name" value="SI:CH211-161H7.5-RELATED"/>
    <property type="match status" value="1"/>
</dbReference>
<organism evidence="7 8">
    <name type="scientific">Fulvivirga sedimenti</name>
    <dbReference type="NCBI Taxonomy" id="2879465"/>
    <lineage>
        <taxon>Bacteria</taxon>
        <taxon>Pseudomonadati</taxon>
        <taxon>Bacteroidota</taxon>
        <taxon>Cytophagia</taxon>
        <taxon>Cytophagales</taxon>
        <taxon>Fulvivirgaceae</taxon>
        <taxon>Fulvivirga</taxon>
    </lineage>
</organism>
<reference evidence="7" key="1">
    <citation type="submission" date="2021-09" db="EMBL/GenBank/DDBJ databases">
        <title>Fulvivirga sp. isolated from coastal sediment.</title>
        <authorList>
            <person name="Yu H."/>
        </authorList>
    </citation>
    <scope>NUCLEOTIDE SEQUENCE</scope>
    <source>
        <strain evidence="7">1062</strain>
    </source>
</reference>
<evidence type="ECO:0000256" key="2">
    <source>
        <dbReference type="ARBA" id="ARBA00007524"/>
    </source>
</evidence>
<keyword evidence="8" id="KW-1185">Reference proteome</keyword>
<keyword evidence="4 6" id="KW-1133">Transmembrane helix</keyword>
<keyword evidence="3 6" id="KW-0812">Transmembrane</keyword>
<evidence type="ECO:0000313" key="8">
    <source>
        <dbReference type="Proteomes" id="UP001139409"/>
    </source>
</evidence>
<feature type="transmembrane region" description="Helical" evidence="6">
    <location>
        <begin position="78"/>
        <end position="94"/>
    </location>
</feature>
<dbReference type="Pfam" id="PF03073">
    <property type="entry name" value="TspO_MBR"/>
    <property type="match status" value="1"/>
</dbReference>